<dbReference type="AlphaFoldDB" id="A0A4D4KVN2"/>
<accession>A0A4D4KVN2</accession>
<sequence>MIACDVLHIDTISLQRLYALIILDHRTRRLHITGVTAHPTAAWATQQARNLATDLGIRMDSLRFLIRDRDSKYTDAFDAVFQAEDIEIIKTPVRAPKANAHCERVIGTLRRDVLDHILILGEGHWRQVLAVYQRHYNTHRPHRARCQLPLQAHGQPPPVLEPASRRVLRTRVLGGVINEYSYAA</sequence>
<proteinExistence type="predicted"/>
<feature type="domain" description="Integrase catalytic" evidence="1">
    <location>
        <begin position="1"/>
        <end position="157"/>
    </location>
</feature>
<protein>
    <submittedName>
        <fullName evidence="2">Integrase</fullName>
    </submittedName>
</protein>
<dbReference type="InterPro" id="IPR001584">
    <property type="entry name" value="Integrase_cat-core"/>
</dbReference>
<organism evidence="2 3">
    <name type="scientific">Streptomyces violaceusniger</name>
    <dbReference type="NCBI Taxonomy" id="68280"/>
    <lineage>
        <taxon>Bacteria</taxon>
        <taxon>Bacillati</taxon>
        <taxon>Actinomycetota</taxon>
        <taxon>Actinomycetes</taxon>
        <taxon>Kitasatosporales</taxon>
        <taxon>Streptomycetaceae</taxon>
        <taxon>Streptomyces</taxon>
        <taxon>Streptomyces violaceusniger group</taxon>
    </lineage>
</organism>
<keyword evidence="3" id="KW-1185">Reference proteome</keyword>
<comment type="caution">
    <text evidence="2">The sequence shown here is derived from an EMBL/GenBank/DDBJ whole genome shotgun (WGS) entry which is preliminary data.</text>
</comment>
<dbReference type="GO" id="GO:0003676">
    <property type="term" value="F:nucleic acid binding"/>
    <property type="evidence" value="ECO:0007669"/>
    <property type="project" value="InterPro"/>
</dbReference>
<name>A0A4D4KVN2_STRVO</name>
<dbReference type="EMBL" id="BJHW01000001">
    <property type="protein sequence ID" value="GDY52244.1"/>
    <property type="molecule type" value="Genomic_DNA"/>
</dbReference>
<dbReference type="InterPro" id="IPR012337">
    <property type="entry name" value="RNaseH-like_sf"/>
</dbReference>
<dbReference type="InterPro" id="IPR036397">
    <property type="entry name" value="RNaseH_sf"/>
</dbReference>
<dbReference type="SUPFAM" id="SSF53098">
    <property type="entry name" value="Ribonuclease H-like"/>
    <property type="match status" value="1"/>
</dbReference>
<evidence type="ECO:0000313" key="3">
    <source>
        <dbReference type="Proteomes" id="UP000301309"/>
    </source>
</evidence>
<dbReference type="Gene3D" id="3.30.420.10">
    <property type="entry name" value="Ribonuclease H-like superfamily/Ribonuclease H"/>
    <property type="match status" value="1"/>
</dbReference>
<evidence type="ECO:0000259" key="1">
    <source>
        <dbReference type="PROSITE" id="PS50994"/>
    </source>
</evidence>
<dbReference type="GO" id="GO:0015074">
    <property type="term" value="P:DNA integration"/>
    <property type="evidence" value="ECO:0007669"/>
    <property type="project" value="InterPro"/>
</dbReference>
<reference evidence="2 3" key="1">
    <citation type="journal article" date="2020" name="Int. J. Syst. Evol. Microbiol.">
        <title>Reclassification of Streptomyces castelarensis and Streptomyces sporoclivatus as later heterotypic synonyms of Streptomyces antimycoticus.</title>
        <authorList>
            <person name="Komaki H."/>
            <person name="Tamura T."/>
        </authorList>
    </citation>
    <scope>NUCLEOTIDE SEQUENCE [LARGE SCALE GENOMIC DNA]</scope>
    <source>
        <strain evidence="2 3">NBRC 13459</strain>
    </source>
</reference>
<dbReference type="Pfam" id="PF13683">
    <property type="entry name" value="rve_3"/>
    <property type="match status" value="1"/>
</dbReference>
<dbReference type="PROSITE" id="PS50994">
    <property type="entry name" value="INTEGRASE"/>
    <property type="match status" value="1"/>
</dbReference>
<gene>
    <name evidence="2" type="ORF">SVIO_028670</name>
</gene>
<dbReference type="Proteomes" id="UP000301309">
    <property type="component" value="Unassembled WGS sequence"/>
</dbReference>
<evidence type="ECO:0000313" key="2">
    <source>
        <dbReference type="EMBL" id="GDY52244.1"/>
    </source>
</evidence>